<proteinExistence type="predicted"/>
<dbReference type="HOGENOM" id="CLU_1064926_0_0_10"/>
<dbReference type="AlphaFoldDB" id="G8R0F3"/>
<dbReference type="EMBL" id="CP003156">
    <property type="protein sequence ID" value="AEV31613.1"/>
    <property type="molecule type" value="Genomic_DNA"/>
</dbReference>
<keyword evidence="2" id="KW-1185">Reference proteome</keyword>
<dbReference type="PROSITE" id="PS51257">
    <property type="entry name" value="PROKAR_LIPOPROTEIN"/>
    <property type="match status" value="1"/>
</dbReference>
<dbReference type="KEGG" id="oho:Oweho_0598"/>
<name>G8R0F3_OWEHD</name>
<sequence>MKKISFFSLIVGLTVFLGSCDKDKTTDLLVKKSGSVNYVIDNVTNIPNPYPISDYMDNPEDADDEKINGHLLEISVALRNFLNTHPQNQYVFQKASASAISSINLITFINDLGSEYSGNSEFSNLATVIENADLTHLSLNPEDSGVIEQYVPAIYIPNLSNADITKQPIFVAGFEVNSEMPGMEEYEDFVVAWYYDADGNLIETLLDENTVQNTSNPVFIVSNGEEETINRSREEFPLITNNKSASSTRTDFHSHEFQINH</sequence>
<accession>G8R0F3</accession>
<dbReference type="RefSeq" id="WP_014200974.1">
    <property type="nucleotide sequence ID" value="NC_016599.1"/>
</dbReference>
<dbReference type="STRING" id="926562.Oweho_0598"/>
<evidence type="ECO:0008006" key="3">
    <source>
        <dbReference type="Google" id="ProtNLM"/>
    </source>
</evidence>
<organism evidence="1 2">
    <name type="scientific">Owenweeksia hongkongensis (strain DSM 17368 / CIP 108786 / JCM 12287 / NRRL B-23963 / UST20020801)</name>
    <dbReference type="NCBI Taxonomy" id="926562"/>
    <lineage>
        <taxon>Bacteria</taxon>
        <taxon>Pseudomonadati</taxon>
        <taxon>Bacteroidota</taxon>
        <taxon>Flavobacteriia</taxon>
        <taxon>Flavobacteriales</taxon>
        <taxon>Owenweeksiaceae</taxon>
        <taxon>Owenweeksia</taxon>
    </lineage>
</organism>
<evidence type="ECO:0000313" key="2">
    <source>
        <dbReference type="Proteomes" id="UP000005631"/>
    </source>
</evidence>
<dbReference type="OrthoDB" id="1158498at2"/>
<evidence type="ECO:0000313" key="1">
    <source>
        <dbReference type="EMBL" id="AEV31613.1"/>
    </source>
</evidence>
<protein>
    <recommendedName>
        <fullName evidence="3">Lipoprotein</fullName>
    </recommendedName>
</protein>
<dbReference type="Proteomes" id="UP000005631">
    <property type="component" value="Chromosome"/>
</dbReference>
<gene>
    <name evidence="1" type="ordered locus">Oweho_0598</name>
</gene>
<reference evidence="1 2" key="1">
    <citation type="journal article" date="2012" name="Stand. Genomic Sci.">
        <title>Genome sequence of the orange-pigmented seawater bacterium Owenweeksia hongkongensis type strain (UST20020801(T)).</title>
        <authorList>
            <person name="Riedel T."/>
            <person name="Held B."/>
            <person name="Nolan M."/>
            <person name="Lucas S."/>
            <person name="Lapidus A."/>
            <person name="Tice H."/>
            <person name="Del Rio T.G."/>
            <person name="Cheng J.F."/>
            <person name="Han C."/>
            <person name="Tapia R."/>
            <person name="Goodwin L.A."/>
            <person name="Pitluck S."/>
            <person name="Liolios K."/>
            <person name="Mavromatis K."/>
            <person name="Pagani I."/>
            <person name="Ivanova N."/>
            <person name="Mikhailova N."/>
            <person name="Pati A."/>
            <person name="Chen A."/>
            <person name="Palaniappan K."/>
            <person name="Rohde M."/>
            <person name="Tindall B.J."/>
            <person name="Detter J.C."/>
            <person name="Goker M."/>
            <person name="Woyke T."/>
            <person name="Bristow J."/>
            <person name="Eisen J.A."/>
            <person name="Markowitz V."/>
            <person name="Hugenholtz P."/>
            <person name="Klenk H.P."/>
            <person name="Kyrpides N.C."/>
        </authorList>
    </citation>
    <scope>NUCLEOTIDE SEQUENCE</scope>
    <source>
        <strain evidence="2">DSM 17368 / JCM 12287 / NRRL B-23963</strain>
    </source>
</reference>